<evidence type="ECO:0000313" key="4">
    <source>
        <dbReference type="EMBL" id="KAF2078359.1"/>
    </source>
</evidence>
<protein>
    <recommendedName>
        <fullName evidence="2">Nascent polypeptide-associated complex subunit beta</fullName>
    </recommendedName>
</protein>
<accession>A0A8J4VBM9</accession>
<name>A0A8J4VBM9_9MYCE</name>
<evidence type="ECO:0000313" key="5">
    <source>
        <dbReference type="Proteomes" id="UP000695562"/>
    </source>
</evidence>
<dbReference type="FunFam" id="2.20.70.30:FF:000001">
    <property type="entry name" value="Transcription factor BTF3 homolog"/>
    <property type="match status" value="1"/>
</dbReference>
<gene>
    <name evidence="4" type="ORF">CYY_000343</name>
</gene>
<keyword evidence="5" id="KW-1185">Reference proteome</keyword>
<comment type="similarity">
    <text evidence="1 2">Belongs to the NAC-beta family.</text>
</comment>
<evidence type="ECO:0000259" key="3">
    <source>
        <dbReference type="PROSITE" id="PS51151"/>
    </source>
</evidence>
<keyword evidence="2" id="KW-0805">Transcription regulation</keyword>
<dbReference type="InterPro" id="IPR039370">
    <property type="entry name" value="BTF3"/>
</dbReference>
<feature type="domain" description="NAC-A/B" evidence="3">
    <location>
        <begin position="34"/>
        <end position="98"/>
    </location>
</feature>
<reference evidence="4" key="1">
    <citation type="submission" date="2020-01" db="EMBL/GenBank/DDBJ databases">
        <title>Development of genomics and gene disruption for Polysphondylium violaceum indicates a role for the polyketide synthase stlB in stalk morphogenesis.</title>
        <authorList>
            <person name="Narita B."/>
            <person name="Kawabe Y."/>
            <person name="Kin K."/>
            <person name="Saito T."/>
            <person name="Gibbs R."/>
            <person name="Kuspa A."/>
            <person name="Muzny D."/>
            <person name="Queller D."/>
            <person name="Richards S."/>
            <person name="Strassman J."/>
            <person name="Sucgang R."/>
            <person name="Worley K."/>
            <person name="Schaap P."/>
        </authorList>
    </citation>
    <scope>NUCLEOTIDE SEQUENCE</scope>
    <source>
        <strain evidence="4">QSvi11</strain>
    </source>
</reference>
<dbReference type="InterPro" id="IPR002715">
    <property type="entry name" value="Nas_poly-pep-assoc_cplx_dom"/>
</dbReference>
<dbReference type="Gene3D" id="2.20.70.30">
    <property type="entry name" value="Nascent polypeptide-associated complex domain"/>
    <property type="match status" value="1"/>
</dbReference>
<dbReference type="EMBL" id="AJWJ01000006">
    <property type="protein sequence ID" value="KAF2078359.1"/>
    <property type="molecule type" value="Genomic_DNA"/>
</dbReference>
<keyword evidence="2" id="KW-0804">Transcription</keyword>
<proteinExistence type="inferred from homology"/>
<sequence>MDAEIAKLNKIAAQVRTGGKGSSRRKTAVKHKNTVDDRKQVAKMTKTLGVRPIVGIEEANLFKNDGNVIHFAQPKVAAAARTFVISGQSQDKPMQELLPGILSQLGGDNLNTLKKLAEQFAKTNKGDDDVPDLVGNFEQSQ</sequence>
<dbReference type="Pfam" id="PF01849">
    <property type="entry name" value="NAC"/>
    <property type="match status" value="1"/>
</dbReference>
<dbReference type="AlphaFoldDB" id="A0A8J4VBM9"/>
<dbReference type="Proteomes" id="UP000695562">
    <property type="component" value="Unassembled WGS sequence"/>
</dbReference>
<dbReference type="PROSITE" id="PS51151">
    <property type="entry name" value="NAC_AB"/>
    <property type="match status" value="1"/>
</dbReference>
<dbReference type="CDD" id="cd22055">
    <property type="entry name" value="NAC_BTF3"/>
    <property type="match status" value="1"/>
</dbReference>
<dbReference type="SMART" id="SM01407">
    <property type="entry name" value="NAC"/>
    <property type="match status" value="1"/>
</dbReference>
<organism evidence="4 5">
    <name type="scientific">Polysphondylium violaceum</name>
    <dbReference type="NCBI Taxonomy" id="133409"/>
    <lineage>
        <taxon>Eukaryota</taxon>
        <taxon>Amoebozoa</taxon>
        <taxon>Evosea</taxon>
        <taxon>Eumycetozoa</taxon>
        <taxon>Dictyostelia</taxon>
        <taxon>Dictyosteliales</taxon>
        <taxon>Dictyosteliaceae</taxon>
        <taxon>Polysphondylium</taxon>
    </lineage>
</organism>
<comment type="subunit">
    <text evidence="2">Part of the nascent polypeptide-associated complex (NAC).</text>
</comment>
<dbReference type="InterPro" id="IPR038187">
    <property type="entry name" value="NAC_A/B_dom_sf"/>
</dbReference>
<evidence type="ECO:0000256" key="1">
    <source>
        <dbReference type="ARBA" id="ARBA00005296"/>
    </source>
</evidence>
<comment type="caution">
    <text evidence="4">The sequence shown here is derived from an EMBL/GenBank/DDBJ whole genome shotgun (WGS) entry which is preliminary data.</text>
</comment>
<dbReference type="PANTHER" id="PTHR10351">
    <property type="entry name" value="TRANSCRIPTION FACTOR BTF3 FAMILY MEMBER"/>
    <property type="match status" value="1"/>
</dbReference>
<evidence type="ECO:0000256" key="2">
    <source>
        <dbReference type="RuleBase" id="RU361272"/>
    </source>
</evidence>
<dbReference type="OrthoDB" id="8033832at2759"/>